<sequence>MAAYAAIVSAAQEAEDLIESRVVDQIHSRSVSVLDLREIVAEIDSINGQFFEFEERRGPGDLQPAAANNTQSPLVIERDTNTMVGFDDRLIQLMDGLTGPQSGRRVIPLVGMGGIGKTTLAENVFESSLIVQHFDVRAWATVSQQYSVKEILLRPLSFRKWQGGSEKSAASSVELELESEEQLGERLYKCLWGRRYLIVLDDVWCAQAWDKMKIFFPDSSNRSRVVVTTRLSNVANHLSSSCVEMNLLDENHSWDLFCRKAFDDGFCPPELEDIGKLISKRCKGLPLSISVIGALTGKTNRTREHWESVAKDVNSILNSREEGHCLIYCL</sequence>
<keyword evidence="5" id="KW-0067">ATP-binding</keyword>
<gene>
    <name evidence="7" type="ORF">STAS_02762</name>
</gene>
<evidence type="ECO:0000259" key="6">
    <source>
        <dbReference type="Pfam" id="PF00931"/>
    </source>
</evidence>
<feature type="domain" description="NB-ARC" evidence="6">
    <location>
        <begin position="93"/>
        <end position="263"/>
    </location>
</feature>
<dbReference type="PRINTS" id="PR00364">
    <property type="entry name" value="DISEASERSIST"/>
</dbReference>
<evidence type="ECO:0000256" key="3">
    <source>
        <dbReference type="ARBA" id="ARBA00022741"/>
    </source>
</evidence>
<accession>A0A5A7P3E7</accession>
<dbReference type="Pfam" id="PF00931">
    <property type="entry name" value="NB-ARC"/>
    <property type="match status" value="1"/>
</dbReference>
<dbReference type="GO" id="GO:0005524">
    <property type="term" value="F:ATP binding"/>
    <property type="evidence" value="ECO:0007669"/>
    <property type="project" value="UniProtKB-KW"/>
</dbReference>
<comment type="caution">
    <text evidence="7">The sequence shown here is derived from an EMBL/GenBank/DDBJ whole genome shotgun (WGS) entry which is preliminary data.</text>
</comment>
<evidence type="ECO:0000256" key="4">
    <source>
        <dbReference type="ARBA" id="ARBA00022821"/>
    </source>
</evidence>
<dbReference type="AlphaFoldDB" id="A0A5A7P3E7"/>
<dbReference type="FunFam" id="3.40.50.300:FF:001091">
    <property type="entry name" value="Probable disease resistance protein At1g61300"/>
    <property type="match status" value="1"/>
</dbReference>
<keyword evidence="3" id="KW-0547">Nucleotide-binding</keyword>
<dbReference type="EMBL" id="BKCP01001558">
    <property type="protein sequence ID" value="GER27091.1"/>
    <property type="molecule type" value="Genomic_DNA"/>
</dbReference>
<reference evidence="8" key="1">
    <citation type="journal article" date="2019" name="Curr. Biol.">
        <title>Genome Sequence of Striga asiatica Provides Insight into the Evolution of Plant Parasitism.</title>
        <authorList>
            <person name="Yoshida S."/>
            <person name="Kim S."/>
            <person name="Wafula E.K."/>
            <person name="Tanskanen J."/>
            <person name="Kim Y.M."/>
            <person name="Honaas L."/>
            <person name="Yang Z."/>
            <person name="Spallek T."/>
            <person name="Conn C.E."/>
            <person name="Ichihashi Y."/>
            <person name="Cheong K."/>
            <person name="Cui S."/>
            <person name="Der J.P."/>
            <person name="Gundlach H."/>
            <person name="Jiao Y."/>
            <person name="Hori C."/>
            <person name="Ishida J.K."/>
            <person name="Kasahara H."/>
            <person name="Kiba T."/>
            <person name="Kim M.S."/>
            <person name="Koo N."/>
            <person name="Laohavisit A."/>
            <person name="Lee Y.H."/>
            <person name="Lumba S."/>
            <person name="McCourt P."/>
            <person name="Mortimer J.C."/>
            <person name="Mutuku J.M."/>
            <person name="Nomura T."/>
            <person name="Sasaki-Sekimoto Y."/>
            <person name="Seto Y."/>
            <person name="Wang Y."/>
            <person name="Wakatake T."/>
            <person name="Sakakibara H."/>
            <person name="Demura T."/>
            <person name="Yamaguchi S."/>
            <person name="Yoneyama K."/>
            <person name="Manabe R.I."/>
            <person name="Nelson D.C."/>
            <person name="Schulman A.H."/>
            <person name="Timko M.P."/>
            <person name="dePamphilis C.W."/>
            <person name="Choi D."/>
            <person name="Shirasu K."/>
        </authorList>
    </citation>
    <scope>NUCLEOTIDE SEQUENCE [LARGE SCALE GENOMIC DNA]</scope>
    <source>
        <strain evidence="8">cv. UVA1</strain>
    </source>
</reference>
<dbReference type="OrthoDB" id="3027644at2759"/>
<dbReference type="InterPro" id="IPR002182">
    <property type="entry name" value="NB-ARC"/>
</dbReference>
<organism evidence="7 8">
    <name type="scientific">Striga asiatica</name>
    <name type="common">Asiatic witchweed</name>
    <name type="synonym">Buchnera asiatica</name>
    <dbReference type="NCBI Taxonomy" id="4170"/>
    <lineage>
        <taxon>Eukaryota</taxon>
        <taxon>Viridiplantae</taxon>
        <taxon>Streptophyta</taxon>
        <taxon>Embryophyta</taxon>
        <taxon>Tracheophyta</taxon>
        <taxon>Spermatophyta</taxon>
        <taxon>Magnoliopsida</taxon>
        <taxon>eudicotyledons</taxon>
        <taxon>Gunneridae</taxon>
        <taxon>Pentapetalae</taxon>
        <taxon>asterids</taxon>
        <taxon>lamiids</taxon>
        <taxon>Lamiales</taxon>
        <taxon>Orobanchaceae</taxon>
        <taxon>Buchnereae</taxon>
        <taxon>Striga</taxon>
    </lineage>
</organism>
<name>A0A5A7P3E7_STRAF</name>
<protein>
    <submittedName>
        <fullName evidence="7">NBS-LRR class disease resistance protein</fullName>
    </submittedName>
</protein>
<comment type="similarity">
    <text evidence="1">Belongs to the disease resistance NB-LRR family.</text>
</comment>
<dbReference type="Gene3D" id="1.10.8.430">
    <property type="entry name" value="Helical domain of apoptotic protease-activating factors"/>
    <property type="match status" value="1"/>
</dbReference>
<evidence type="ECO:0000313" key="7">
    <source>
        <dbReference type="EMBL" id="GER27091.1"/>
    </source>
</evidence>
<dbReference type="InterPro" id="IPR042197">
    <property type="entry name" value="Apaf_helical"/>
</dbReference>
<dbReference type="PANTHER" id="PTHR36766:SF44">
    <property type="entry name" value="NBS-CODING RESISTANCE GENE ANALOG"/>
    <property type="match status" value="1"/>
</dbReference>
<evidence type="ECO:0000256" key="5">
    <source>
        <dbReference type="ARBA" id="ARBA00022840"/>
    </source>
</evidence>
<evidence type="ECO:0000256" key="2">
    <source>
        <dbReference type="ARBA" id="ARBA00022614"/>
    </source>
</evidence>
<dbReference type="Proteomes" id="UP000325081">
    <property type="component" value="Unassembled WGS sequence"/>
</dbReference>
<keyword evidence="2" id="KW-0433">Leucine-rich repeat</keyword>
<dbReference type="SUPFAM" id="SSF52540">
    <property type="entry name" value="P-loop containing nucleoside triphosphate hydrolases"/>
    <property type="match status" value="1"/>
</dbReference>
<dbReference type="GO" id="GO:0006952">
    <property type="term" value="P:defense response"/>
    <property type="evidence" value="ECO:0007669"/>
    <property type="project" value="UniProtKB-KW"/>
</dbReference>
<proteinExistence type="inferred from homology"/>
<keyword evidence="4" id="KW-0611">Plant defense</keyword>
<evidence type="ECO:0000256" key="1">
    <source>
        <dbReference type="ARBA" id="ARBA00008894"/>
    </source>
</evidence>
<keyword evidence="8" id="KW-1185">Reference proteome</keyword>
<dbReference type="GO" id="GO:0043531">
    <property type="term" value="F:ADP binding"/>
    <property type="evidence" value="ECO:0007669"/>
    <property type="project" value="InterPro"/>
</dbReference>
<dbReference type="PANTHER" id="PTHR36766">
    <property type="entry name" value="PLANT BROAD-SPECTRUM MILDEW RESISTANCE PROTEIN RPW8"/>
    <property type="match status" value="1"/>
</dbReference>
<evidence type="ECO:0000313" key="8">
    <source>
        <dbReference type="Proteomes" id="UP000325081"/>
    </source>
</evidence>
<dbReference type="InterPro" id="IPR027417">
    <property type="entry name" value="P-loop_NTPase"/>
</dbReference>
<dbReference type="Gene3D" id="3.40.50.300">
    <property type="entry name" value="P-loop containing nucleotide triphosphate hydrolases"/>
    <property type="match status" value="1"/>
</dbReference>